<evidence type="ECO:0000313" key="2">
    <source>
        <dbReference type="Proteomes" id="UP000824120"/>
    </source>
</evidence>
<proteinExistence type="predicted"/>
<dbReference type="Proteomes" id="UP000824120">
    <property type="component" value="Chromosome 10"/>
</dbReference>
<dbReference type="EMBL" id="JACXVP010000010">
    <property type="protein sequence ID" value="KAG5582621.1"/>
    <property type="molecule type" value="Genomic_DNA"/>
</dbReference>
<organism evidence="1 2">
    <name type="scientific">Solanum commersonii</name>
    <name type="common">Commerson's wild potato</name>
    <name type="synonym">Commerson's nightshade</name>
    <dbReference type="NCBI Taxonomy" id="4109"/>
    <lineage>
        <taxon>Eukaryota</taxon>
        <taxon>Viridiplantae</taxon>
        <taxon>Streptophyta</taxon>
        <taxon>Embryophyta</taxon>
        <taxon>Tracheophyta</taxon>
        <taxon>Spermatophyta</taxon>
        <taxon>Magnoliopsida</taxon>
        <taxon>eudicotyledons</taxon>
        <taxon>Gunneridae</taxon>
        <taxon>Pentapetalae</taxon>
        <taxon>asterids</taxon>
        <taxon>lamiids</taxon>
        <taxon>Solanales</taxon>
        <taxon>Solanaceae</taxon>
        <taxon>Solanoideae</taxon>
        <taxon>Solaneae</taxon>
        <taxon>Solanum</taxon>
    </lineage>
</organism>
<evidence type="ECO:0000313" key="1">
    <source>
        <dbReference type="EMBL" id="KAG5582621.1"/>
    </source>
</evidence>
<sequence>MRRKRTLRKTVTESFRKRSPRVSPFQLIKYHYIIINSLNIFFPRKISCVFVLSHLTTQKNKIARCIKIPAMHRVRRRVQPQGSIVRSLTLHFYHRSDDIFKESESN</sequence>
<accession>A0A9J5X5F2</accession>
<protein>
    <submittedName>
        <fullName evidence="1">Uncharacterized protein</fullName>
    </submittedName>
</protein>
<dbReference type="AlphaFoldDB" id="A0A9J5X5F2"/>
<keyword evidence="2" id="KW-1185">Reference proteome</keyword>
<name>A0A9J5X5F2_SOLCO</name>
<comment type="caution">
    <text evidence="1">The sequence shown here is derived from an EMBL/GenBank/DDBJ whole genome shotgun (WGS) entry which is preliminary data.</text>
</comment>
<gene>
    <name evidence="1" type="ORF">H5410_053248</name>
</gene>
<reference evidence="1 2" key="1">
    <citation type="submission" date="2020-09" db="EMBL/GenBank/DDBJ databases">
        <title>De no assembly of potato wild relative species, Solanum commersonii.</title>
        <authorList>
            <person name="Cho K."/>
        </authorList>
    </citation>
    <scope>NUCLEOTIDE SEQUENCE [LARGE SCALE GENOMIC DNA]</scope>
    <source>
        <strain evidence="1">LZ3.2</strain>
        <tissue evidence="1">Leaf</tissue>
    </source>
</reference>